<reference evidence="11" key="1">
    <citation type="submission" date="2022-05" db="EMBL/GenBank/DDBJ databases">
        <authorList>
            <person name="Sun X."/>
        </authorList>
    </citation>
    <scope>NUCLEOTIDE SEQUENCE</scope>
    <source>
        <strain evidence="11">Ai-910</strain>
    </source>
</reference>
<reference evidence="11" key="2">
    <citation type="submission" date="2022-06" db="EMBL/GenBank/DDBJ databases">
        <title>Xiashengella guii gen. nov. sp. nov., a bacterium isolated form anaerobic digestion tank.</title>
        <authorList>
            <person name="Huang H."/>
        </authorList>
    </citation>
    <scope>NUCLEOTIDE SEQUENCE</scope>
    <source>
        <strain evidence="11">Ai-910</strain>
    </source>
</reference>
<evidence type="ECO:0000256" key="7">
    <source>
        <dbReference type="ARBA" id="ARBA00022679"/>
    </source>
</evidence>
<name>A0A9J6ZNF7_9BACT</name>
<dbReference type="RefSeq" id="WP_250722982.1">
    <property type="nucleotide sequence ID" value="NZ_CP098400.1"/>
</dbReference>
<dbReference type="AlphaFoldDB" id="A0A9J6ZNF7"/>
<comment type="function">
    <text evidence="1">Condensation of UDP-2,3-diacylglucosamine and 2,3-diacylglucosamine-1-phosphate to form lipid A disaccharide, a precursor of lipid A, a phosphorylated glycolipid that anchors the lipopolysaccharide to the outer membrane of the cell.</text>
</comment>
<keyword evidence="4" id="KW-0444">Lipid biosynthesis</keyword>
<evidence type="ECO:0000256" key="5">
    <source>
        <dbReference type="ARBA" id="ARBA00022556"/>
    </source>
</evidence>
<protein>
    <recommendedName>
        <fullName evidence="3 10">Lipid-A-disaccharide synthase</fullName>
        <ecNumber evidence="2 10">2.4.1.182</ecNumber>
    </recommendedName>
</protein>
<comment type="catalytic activity">
    <reaction evidence="9">
        <text>a lipid X + a UDP-2-N,3-O-bis[(3R)-3-hydroxyacyl]-alpha-D-glucosamine = a lipid A disaccharide + UDP + H(+)</text>
        <dbReference type="Rhea" id="RHEA:67828"/>
        <dbReference type="ChEBI" id="CHEBI:15378"/>
        <dbReference type="ChEBI" id="CHEBI:58223"/>
        <dbReference type="ChEBI" id="CHEBI:137748"/>
        <dbReference type="ChEBI" id="CHEBI:176338"/>
        <dbReference type="ChEBI" id="CHEBI:176343"/>
        <dbReference type="EC" id="2.4.1.182"/>
    </reaction>
</comment>
<dbReference type="GO" id="GO:0016020">
    <property type="term" value="C:membrane"/>
    <property type="evidence" value="ECO:0007669"/>
    <property type="project" value="GOC"/>
</dbReference>
<dbReference type="SUPFAM" id="SSF53756">
    <property type="entry name" value="UDP-Glycosyltransferase/glycogen phosphorylase"/>
    <property type="match status" value="1"/>
</dbReference>
<dbReference type="Pfam" id="PF02684">
    <property type="entry name" value="LpxB"/>
    <property type="match status" value="1"/>
</dbReference>
<evidence type="ECO:0000256" key="4">
    <source>
        <dbReference type="ARBA" id="ARBA00022516"/>
    </source>
</evidence>
<evidence type="ECO:0000256" key="9">
    <source>
        <dbReference type="ARBA" id="ARBA00048975"/>
    </source>
</evidence>
<keyword evidence="8" id="KW-0443">Lipid metabolism</keyword>
<evidence type="ECO:0000313" key="11">
    <source>
        <dbReference type="EMBL" id="URW79245.1"/>
    </source>
</evidence>
<keyword evidence="6 11" id="KW-0328">Glycosyltransferase</keyword>
<evidence type="ECO:0000256" key="1">
    <source>
        <dbReference type="ARBA" id="ARBA00002056"/>
    </source>
</evidence>
<dbReference type="GO" id="GO:0009245">
    <property type="term" value="P:lipid A biosynthetic process"/>
    <property type="evidence" value="ECO:0007669"/>
    <property type="project" value="UniProtKB-UniRule"/>
</dbReference>
<sequence>MKYYIIAGEASGDLHAANLMKALKKHDPMAHFRYWGGDKMQAEGGQLVRHYRQTAYMGVFEVLANLGKIARNFKFCRADIVKYDPDVVILVDYAGFNLRVARYAKQLGYKVYYYIAPKIWAWNTGRVRKIKKYVDKVFSIMPFESEFYAKYNVPVLYSGSPLMDAIENRPHKGEGFNSFVKRNGLSNKPIIALLAGSRLQEISRILPDMLAMEAYFPDYQFVIAGAPSFTIDDYSTYLNGHESVSVVFGETYALVECAHAAMVTSGTATLETALLRCPQVVCYKMWGGGFTNFMAKNVIMKVPYISLVNLIMNREVVKELFQSTFSRESLKNELSLLCYDEQYRTRILEGYEELALIVGKAGSSDRTAGEIWQTLNDTK</sequence>
<gene>
    <name evidence="11" type="primary">lpxB</name>
    <name evidence="11" type="ORF">M9189_10305</name>
</gene>
<dbReference type="EMBL" id="CP098400">
    <property type="protein sequence ID" value="URW79245.1"/>
    <property type="molecule type" value="Genomic_DNA"/>
</dbReference>
<proteinExistence type="predicted"/>
<evidence type="ECO:0000256" key="10">
    <source>
        <dbReference type="NCBIfam" id="TIGR00215"/>
    </source>
</evidence>
<evidence type="ECO:0000256" key="8">
    <source>
        <dbReference type="ARBA" id="ARBA00023098"/>
    </source>
</evidence>
<keyword evidence="7 11" id="KW-0808">Transferase</keyword>
<dbReference type="GO" id="GO:0008915">
    <property type="term" value="F:lipid-A-disaccharide synthase activity"/>
    <property type="evidence" value="ECO:0007669"/>
    <property type="project" value="UniProtKB-UniRule"/>
</dbReference>
<evidence type="ECO:0000313" key="12">
    <source>
        <dbReference type="Proteomes" id="UP001056426"/>
    </source>
</evidence>
<evidence type="ECO:0000256" key="2">
    <source>
        <dbReference type="ARBA" id="ARBA00012687"/>
    </source>
</evidence>
<evidence type="ECO:0000256" key="6">
    <source>
        <dbReference type="ARBA" id="ARBA00022676"/>
    </source>
</evidence>
<keyword evidence="5" id="KW-0441">Lipid A biosynthesis</keyword>
<dbReference type="EC" id="2.4.1.182" evidence="2 10"/>
<accession>A0A9J6ZNF7</accession>
<evidence type="ECO:0000256" key="3">
    <source>
        <dbReference type="ARBA" id="ARBA00020902"/>
    </source>
</evidence>
<organism evidence="11 12">
    <name type="scientific">Xiashengella succiniciproducens</name>
    <dbReference type="NCBI Taxonomy" id="2949635"/>
    <lineage>
        <taxon>Bacteria</taxon>
        <taxon>Pseudomonadati</taxon>
        <taxon>Bacteroidota</taxon>
        <taxon>Bacteroidia</taxon>
        <taxon>Marinilabiliales</taxon>
        <taxon>Marinilabiliaceae</taxon>
        <taxon>Xiashengella</taxon>
    </lineage>
</organism>
<dbReference type="Proteomes" id="UP001056426">
    <property type="component" value="Chromosome"/>
</dbReference>
<dbReference type="InterPro" id="IPR003835">
    <property type="entry name" value="Glyco_trans_19"/>
</dbReference>
<dbReference type="NCBIfam" id="TIGR00215">
    <property type="entry name" value="lpxB"/>
    <property type="match status" value="1"/>
</dbReference>
<dbReference type="PANTHER" id="PTHR30372">
    <property type="entry name" value="LIPID-A-DISACCHARIDE SYNTHASE"/>
    <property type="match status" value="1"/>
</dbReference>
<dbReference type="KEGG" id="alkq:M9189_10305"/>
<dbReference type="PANTHER" id="PTHR30372:SF4">
    <property type="entry name" value="LIPID-A-DISACCHARIDE SYNTHASE, MITOCHONDRIAL-RELATED"/>
    <property type="match status" value="1"/>
</dbReference>
<dbReference type="GO" id="GO:0005543">
    <property type="term" value="F:phospholipid binding"/>
    <property type="evidence" value="ECO:0007669"/>
    <property type="project" value="TreeGrafter"/>
</dbReference>
<keyword evidence="12" id="KW-1185">Reference proteome</keyword>